<name>A0A1M4MJ07_9EURY</name>
<keyword evidence="2" id="KW-1003">Cell membrane</keyword>
<dbReference type="EMBL" id="FMID01000019">
    <property type="protein sequence ID" value="SCL74885.1"/>
    <property type="molecule type" value="Genomic_DNA"/>
</dbReference>
<dbReference type="GO" id="GO:0008808">
    <property type="term" value="F:cardiolipin synthase activity"/>
    <property type="evidence" value="ECO:0007669"/>
    <property type="project" value="InterPro"/>
</dbReference>
<keyword evidence="8" id="KW-0443">Lipid metabolism</keyword>
<accession>A0A1M4MJ07</accession>
<dbReference type="HAMAP" id="MF_01916">
    <property type="entry name" value="Cardiolipin_synth_Cls"/>
    <property type="match status" value="1"/>
</dbReference>
<keyword evidence="11" id="KW-1208">Phospholipid metabolism</keyword>
<evidence type="ECO:0000256" key="3">
    <source>
        <dbReference type="ARBA" id="ARBA00022516"/>
    </source>
</evidence>
<dbReference type="SUPFAM" id="SSF56024">
    <property type="entry name" value="Phospholipase D/nuclease"/>
    <property type="match status" value="2"/>
</dbReference>
<feature type="transmembrane region" description="Helical" evidence="12">
    <location>
        <begin position="57"/>
        <end position="80"/>
    </location>
</feature>
<evidence type="ECO:0000256" key="5">
    <source>
        <dbReference type="ARBA" id="ARBA00022692"/>
    </source>
</evidence>
<dbReference type="InterPro" id="IPR022924">
    <property type="entry name" value="Cardiolipin_synthase"/>
</dbReference>
<dbReference type="PANTHER" id="PTHR21248">
    <property type="entry name" value="CARDIOLIPIN SYNTHASE"/>
    <property type="match status" value="1"/>
</dbReference>
<reference evidence="14 15" key="1">
    <citation type="submission" date="2016-08" db="EMBL/GenBank/DDBJ databases">
        <authorList>
            <person name="Seilhamer J.J."/>
        </authorList>
    </citation>
    <scope>NUCLEOTIDE SEQUENCE [LARGE SCALE GENOMIC DNA]</scope>
    <source>
        <strain evidence="14">L21-II-0</strain>
    </source>
</reference>
<feature type="transmembrane region" description="Helical" evidence="12">
    <location>
        <begin position="30"/>
        <end position="51"/>
    </location>
</feature>
<dbReference type="InterPro" id="IPR027379">
    <property type="entry name" value="CLS_N"/>
</dbReference>
<dbReference type="InterPro" id="IPR001736">
    <property type="entry name" value="PLipase_D/transphosphatidylase"/>
</dbReference>
<evidence type="ECO:0000259" key="13">
    <source>
        <dbReference type="PROSITE" id="PS50035"/>
    </source>
</evidence>
<dbReference type="Pfam" id="PF13091">
    <property type="entry name" value="PLDc_2"/>
    <property type="match status" value="2"/>
</dbReference>
<dbReference type="STRING" id="118126.L21_0769"/>
<dbReference type="AlphaFoldDB" id="A0A1M4MJ07"/>
<evidence type="ECO:0000313" key="15">
    <source>
        <dbReference type="Proteomes" id="UP000184671"/>
    </source>
</evidence>
<dbReference type="PANTHER" id="PTHR21248:SF22">
    <property type="entry name" value="PHOSPHOLIPASE D"/>
    <property type="match status" value="1"/>
</dbReference>
<proteinExistence type="inferred from homology"/>
<dbReference type="PROSITE" id="PS50035">
    <property type="entry name" value="PLD"/>
    <property type="match status" value="2"/>
</dbReference>
<organism evidence="14 15">
    <name type="scientific">Methanoculleus chikugoensis</name>
    <dbReference type="NCBI Taxonomy" id="118126"/>
    <lineage>
        <taxon>Archaea</taxon>
        <taxon>Methanobacteriati</taxon>
        <taxon>Methanobacteriota</taxon>
        <taxon>Stenosarchaea group</taxon>
        <taxon>Methanomicrobia</taxon>
        <taxon>Methanomicrobiales</taxon>
        <taxon>Methanomicrobiaceae</taxon>
        <taxon>Methanoculleus</taxon>
    </lineage>
</organism>
<dbReference type="CDD" id="cd09110">
    <property type="entry name" value="PLDc_CLS_1"/>
    <property type="match status" value="1"/>
</dbReference>
<comment type="subcellular location">
    <subcellularLocation>
        <location evidence="1">Cell membrane</location>
        <topology evidence="1">Multi-pass membrane protein</topology>
    </subcellularLocation>
</comment>
<evidence type="ECO:0000256" key="4">
    <source>
        <dbReference type="ARBA" id="ARBA00022679"/>
    </source>
</evidence>
<dbReference type="NCBIfam" id="TIGR04265">
    <property type="entry name" value="bac_cardiolipin"/>
    <property type="match status" value="1"/>
</dbReference>
<dbReference type="GO" id="GO:0032049">
    <property type="term" value="P:cardiolipin biosynthetic process"/>
    <property type="evidence" value="ECO:0007669"/>
    <property type="project" value="InterPro"/>
</dbReference>
<dbReference type="CDD" id="cd09112">
    <property type="entry name" value="PLDc_CLS_2"/>
    <property type="match status" value="1"/>
</dbReference>
<keyword evidence="4 14" id="KW-0808">Transferase</keyword>
<keyword evidence="7 12" id="KW-1133">Transmembrane helix</keyword>
<evidence type="ECO:0000256" key="12">
    <source>
        <dbReference type="SAM" id="Phobius"/>
    </source>
</evidence>
<feature type="domain" description="PLD phosphodiesterase" evidence="13">
    <location>
        <begin position="417"/>
        <end position="444"/>
    </location>
</feature>
<evidence type="ECO:0000313" key="14">
    <source>
        <dbReference type="EMBL" id="SCL74885.1"/>
    </source>
</evidence>
<evidence type="ECO:0000256" key="8">
    <source>
        <dbReference type="ARBA" id="ARBA00023098"/>
    </source>
</evidence>
<evidence type="ECO:0000256" key="11">
    <source>
        <dbReference type="ARBA" id="ARBA00023264"/>
    </source>
</evidence>
<gene>
    <name evidence="14" type="primary">clsA</name>
    <name evidence="14" type="ORF">L21_0769</name>
</gene>
<keyword evidence="3" id="KW-0444">Lipid biosynthesis</keyword>
<dbReference type="SMART" id="SM00155">
    <property type="entry name" value="PLDc"/>
    <property type="match status" value="2"/>
</dbReference>
<dbReference type="InterPro" id="IPR025202">
    <property type="entry name" value="PLD-like_dom"/>
</dbReference>
<dbReference type="Pfam" id="PF13396">
    <property type="entry name" value="PLDc_N"/>
    <property type="match status" value="1"/>
</dbReference>
<evidence type="ECO:0000256" key="2">
    <source>
        <dbReference type="ARBA" id="ARBA00022475"/>
    </source>
</evidence>
<dbReference type="EC" id="2.7.8.-" evidence="14"/>
<dbReference type="GO" id="GO:0005886">
    <property type="term" value="C:plasma membrane"/>
    <property type="evidence" value="ECO:0007669"/>
    <property type="project" value="UniProtKB-SubCell"/>
</dbReference>
<protein>
    <submittedName>
        <fullName evidence="14">Major cardiolipin synthase ClsA</fullName>
        <ecNumber evidence="14">2.7.8.-</ecNumber>
    </submittedName>
</protein>
<keyword evidence="9 12" id="KW-0472">Membrane</keyword>
<dbReference type="RefSeq" id="WP_256712224.1">
    <property type="nucleotide sequence ID" value="NZ_FMID01000019.1"/>
</dbReference>
<evidence type="ECO:0000256" key="9">
    <source>
        <dbReference type="ARBA" id="ARBA00023136"/>
    </source>
</evidence>
<dbReference type="FunFam" id="3.30.870.10:FF:000021">
    <property type="entry name" value="Cardiolipin synthase"/>
    <property type="match status" value="1"/>
</dbReference>
<evidence type="ECO:0000256" key="1">
    <source>
        <dbReference type="ARBA" id="ARBA00004651"/>
    </source>
</evidence>
<dbReference type="Proteomes" id="UP000184671">
    <property type="component" value="Unassembled WGS sequence"/>
</dbReference>
<evidence type="ECO:0000256" key="7">
    <source>
        <dbReference type="ARBA" id="ARBA00022989"/>
    </source>
</evidence>
<dbReference type="Gene3D" id="3.30.870.10">
    <property type="entry name" value="Endonuclease Chain A"/>
    <property type="match status" value="2"/>
</dbReference>
<sequence length="504" mass="56916">MVISRRVRIYPCGEIDGNALLRQGVSRLELLLLIGFVLALNVVFAVTIVFFERRNPTATTAWLVVLFLLPPVGFALYLFFGQNYTRQRMFVVKEHEDRCFLQETFEEQHRALAGNHHRFATPAAEEFRDAIFLLLRNNRAYLTEGNRVDVYTRGEDIFDALFAVIRMARHNIHLEYFVINNDELGRAVVRALTEKAREGVEVRLLFDAMGSRAGGGSREAFSELEEAGGQIGVFFPSIYRINYRNHRKIAVIDGEVGFIGGFNIGNEYLGKGPLGRWRDTAVRITGEAVRMLQLRFFLDWHYVTGEYPGLETCYFPEEDAPGTTPVQIVSGGPDTRWSPIKEGYLKLINSARESVSIQTPYFIPDESIADALRLAALSGVDVRIMIPCKPDHPFVYWATLSFIGDLLDAGVRAYTYDDGFLHAKTIVVDGKAGSVGSANWDVRSFRLNFEANAFFYDAAVGAELVRAFEEDLAVSTEITPEDYRTRSRRIRVKESVSRLFSPLG</sequence>
<keyword evidence="10" id="KW-0594">Phospholipid biosynthesis</keyword>
<evidence type="ECO:0000256" key="10">
    <source>
        <dbReference type="ARBA" id="ARBA00023209"/>
    </source>
</evidence>
<evidence type="ECO:0000256" key="6">
    <source>
        <dbReference type="ARBA" id="ARBA00022737"/>
    </source>
</evidence>
<feature type="domain" description="PLD phosphodiesterase" evidence="13">
    <location>
        <begin position="241"/>
        <end position="268"/>
    </location>
</feature>
<keyword evidence="6" id="KW-0677">Repeat</keyword>
<dbReference type="InterPro" id="IPR030874">
    <property type="entry name" value="Cardiolipin_synth_Firmi"/>
</dbReference>
<keyword evidence="5 12" id="KW-0812">Transmembrane</keyword>